<proteinExistence type="predicted"/>
<comment type="caution">
    <text evidence="1">The sequence shown here is derived from an EMBL/GenBank/DDBJ whole genome shotgun (WGS) entry which is preliminary data.</text>
</comment>
<sequence>MLIRSELDRNGSYRLWPVAPRSMRLQTRQSSMCHLCPSQHPSSESGSAGLAQQRKWWPLFLWIHFLVPVVGPDKRCFLQKKNAVLPGQGTSMLHGLKMDKFAENHTTIEIFSPEALESGVRPVLRPLYLWQREYNRLIPLMLARPDIIFHD</sequence>
<dbReference type="Proteomes" id="UP000248806">
    <property type="component" value="Unassembled WGS sequence"/>
</dbReference>
<protein>
    <submittedName>
        <fullName evidence="1">Uncharacterized protein</fullName>
    </submittedName>
</protein>
<gene>
    <name evidence="1" type="ORF">EI42_04702</name>
</gene>
<name>A0A326U2K7_THEHA</name>
<evidence type="ECO:0000313" key="1">
    <source>
        <dbReference type="EMBL" id="PZW24253.1"/>
    </source>
</evidence>
<dbReference type="AlphaFoldDB" id="A0A326U2K7"/>
<accession>A0A326U2K7</accession>
<evidence type="ECO:0000313" key="2">
    <source>
        <dbReference type="Proteomes" id="UP000248806"/>
    </source>
</evidence>
<organism evidence="1 2">
    <name type="scientific">Thermosporothrix hazakensis</name>
    <dbReference type="NCBI Taxonomy" id="644383"/>
    <lineage>
        <taxon>Bacteria</taxon>
        <taxon>Bacillati</taxon>
        <taxon>Chloroflexota</taxon>
        <taxon>Ktedonobacteria</taxon>
        <taxon>Ktedonobacterales</taxon>
        <taxon>Thermosporotrichaceae</taxon>
        <taxon>Thermosporothrix</taxon>
    </lineage>
</organism>
<keyword evidence="2" id="KW-1185">Reference proteome</keyword>
<dbReference type="EMBL" id="QKUF01000022">
    <property type="protein sequence ID" value="PZW24253.1"/>
    <property type="molecule type" value="Genomic_DNA"/>
</dbReference>
<reference evidence="1 2" key="1">
    <citation type="submission" date="2018-06" db="EMBL/GenBank/DDBJ databases">
        <title>Genomic Encyclopedia of Archaeal and Bacterial Type Strains, Phase II (KMG-II): from individual species to whole genera.</title>
        <authorList>
            <person name="Goeker M."/>
        </authorList>
    </citation>
    <scope>NUCLEOTIDE SEQUENCE [LARGE SCALE GENOMIC DNA]</scope>
    <source>
        <strain evidence="1 2">ATCC BAA-1881</strain>
    </source>
</reference>